<evidence type="ECO:0000256" key="1">
    <source>
        <dbReference type="SAM" id="MobiDB-lite"/>
    </source>
</evidence>
<accession>A0A7K0CLQ0</accession>
<dbReference type="AlphaFoldDB" id="A0A7K0CLQ0"/>
<keyword evidence="4" id="KW-1185">Reference proteome</keyword>
<feature type="chain" id="PRO_5029611262" evidence="2">
    <location>
        <begin position="19"/>
        <end position="235"/>
    </location>
</feature>
<sequence length="235" mass="25263">MRPLLALCAALLTLPAAAPDPQEPPAGVLGRFQQVYERGQTAERQYAALSAELAVQQRRTAAADRALARARGELADGRRRAAVLAREQYRSGGGFSPYLRVLLARDPEDALERSAALVRVSEHQALILRELFLAERRVDRRASQARTALEKKRGTAERRRDRARQVKRELAAAEELLAELAPADVAAAEDALNGDGEPPAAEAPDDGKPPAEETPGGKAPADDAPQTPADSDARS</sequence>
<comment type="caution">
    <text evidence="3">The sequence shown here is derived from an EMBL/GenBank/DDBJ whole genome shotgun (WGS) entry which is preliminary data.</text>
</comment>
<feature type="region of interest" description="Disordered" evidence="1">
    <location>
        <begin position="142"/>
        <end position="163"/>
    </location>
</feature>
<feature type="compositionally biased region" description="Low complexity" evidence="1">
    <location>
        <begin position="222"/>
        <end position="235"/>
    </location>
</feature>
<evidence type="ECO:0000313" key="4">
    <source>
        <dbReference type="Proteomes" id="UP000466345"/>
    </source>
</evidence>
<evidence type="ECO:0000256" key="2">
    <source>
        <dbReference type="SAM" id="SignalP"/>
    </source>
</evidence>
<dbReference type="Gene3D" id="6.10.250.3150">
    <property type="match status" value="1"/>
</dbReference>
<keyword evidence="2" id="KW-0732">Signal</keyword>
<reference evidence="3 4" key="1">
    <citation type="submission" date="2019-10" db="EMBL/GenBank/DDBJ databases">
        <title>Streptomyces smaragdinus sp. nov. and Streptomyces fabii sp. nov., isolated from the gut of fungus growing-termite Macrotermes natalensis.</title>
        <authorList>
            <person name="Schwitalla J."/>
            <person name="Benndorf R."/>
            <person name="Martin K."/>
            <person name="De Beer W."/>
            <person name="Kaster A.-K."/>
            <person name="Vollmers J."/>
            <person name="Poulsen M."/>
            <person name="Beemelmanns C."/>
        </authorList>
    </citation>
    <scope>NUCLEOTIDE SEQUENCE [LARGE SCALE GENOMIC DNA]</scope>
    <source>
        <strain evidence="3 4">RB5</strain>
    </source>
</reference>
<name>A0A7K0CLQ0_9ACTN</name>
<proteinExistence type="predicted"/>
<organism evidence="3 4">
    <name type="scientific">Streptomyces smaragdinus</name>
    <dbReference type="NCBI Taxonomy" id="2585196"/>
    <lineage>
        <taxon>Bacteria</taxon>
        <taxon>Bacillati</taxon>
        <taxon>Actinomycetota</taxon>
        <taxon>Actinomycetes</taxon>
        <taxon>Kitasatosporales</taxon>
        <taxon>Streptomycetaceae</taxon>
        <taxon>Streptomyces</taxon>
    </lineage>
</organism>
<evidence type="ECO:0000313" key="3">
    <source>
        <dbReference type="EMBL" id="MQY13684.1"/>
    </source>
</evidence>
<feature type="signal peptide" evidence="2">
    <location>
        <begin position="1"/>
        <end position="18"/>
    </location>
</feature>
<dbReference type="Proteomes" id="UP000466345">
    <property type="component" value="Unassembled WGS sequence"/>
</dbReference>
<dbReference type="EMBL" id="WEGJ01000014">
    <property type="protein sequence ID" value="MQY13684.1"/>
    <property type="molecule type" value="Genomic_DNA"/>
</dbReference>
<dbReference type="OrthoDB" id="4265735at2"/>
<protein>
    <submittedName>
        <fullName evidence="3">Uncharacterized protein</fullName>
    </submittedName>
</protein>
<gene>
    <name evidence="3" type="ORF">SRB5_38340</name>
</gene>
<feature type="region of interest" description="Disordered" evidence="1">
    <location>
        <begin position="186"/>
        <end position="235"/>
    </location>
</feature>
<dbReference type="RefSeq" id="WP_153453629.1">
    <property type="nucleotide sequence ID" value="NZ_WEGJ01000014.1"/>
</dbReference>